<evidence type="ECO:0000313" key="3">
    <source>
        <dbReference type="Proteomes" id="UP000593594"/>
    </source>
</evidence>
<organism evidence="2 3">
    <name type="scientific">Kaustia mangrovi</name>
    <dbReference type="NCBI Taxonomy" id="2593653"/>
    <lineage>
        <taxon>Bacteria</taxon>
        <taxon>Pseudomonadati</taxon>
        <taxon>Pseudomonadota</taxon>
        <taxon>Alphaproteobacteria</taxon>
        <taxon>Hyphomicrobiales</taxon>
        <taxon>Parvibaculaceae</taxon>
        <taxon>Kaustia</taxon>
    </lineage>
</organism>
<evidence type="ECO:0000313" key="2">
    <source>
        <dbReference type="EMBL" id="QPC43077.1"/>
    </source>
</evidence>
<dbReference type="KEGG" id="kmn:HW532_10485"/>
<dbReference type="Proteomes" id="UP000593594">
    <property type="component" value="Chromosome"/>
</dbReference>
<name>A0A7S8HBV3_9HYPH</name>
<proteinExistence type="predicted"/>
<feature type="region of interest" description="Disordered" evidence="1">
    <location>
        <begin position="1"/>
        <end position="25"/>
    </location>
</feature>
<dbReference type="RefSeq" id="WP_213164317.1">
    <property type="nucleotide sequence ID" value="NZ_CP058214.1"/>
</dbReference>
<protein>
    <submittedName>
        <fullName evidence="2">Uncharacterized protein</fullName>
    </submittedName>
</protein>
<evidence type="ECO:0000256" key="1">
    <source>
        <dbReference type="SAM" id="MobiDB-lite"/>
    </source>
</evidence>
<dbReference type="EMBL" id="CP058214">
    <property type="protein sequence ID" value="QPC43077.1"/>
    <property type="molecule type" value="Genomic_DNA"/>
</dbReference>
<accession>A0A7S8HBV3</accession>
<sequence length="108" mass="11398">MQTQSAALAADLPSPSASSRDGTAGPGLSTFALEARVSPGPDALLRVLNPLQKLAIAPLTVRAGRAWGGELMMVEVQFTATAVQARQFRTQVSSEISVESVELMRCTR</sequence>
<reference evidence="2 3" key="1">
    <citation type="submission" date="2020-06" db="EMBL/GenBank/DDBJ databases">
        <title>Genome sequence of 2 isolates from Red Sea Mangroves.</title>
        <authorList>
            <person name="Sefrji F."/>
            <person name="Michoud G."/>
            <person name="Merlino G."/>
            <person name="Daffonchio D."/>
        </authorList>
    </citation>
    <scope>NUCLEOTIDE SEQUENCE [LARGE SCALE GENOMIC DNA]</scope>
    <source>
        <strain evidence="2 3">R1DC25</strain>
    </source>
</reference>
<keyword evidence="3" id="KW-1185">Reference proteome</keyword>
<feature type="compositionally biased region" description="Low complexity" evidence="1">
    <location>
        <begin position="1"/>
        <end position="19"/>
    </location>
</feature>
<dbReference type="AlphaFoldDB" id="A0A7S8HBV3"/>
<gene>
    <name evidence="2" type="ORF">HW532_10485</name>
</gene>